<dbReference type="SUPFAM" id="SSF52777">
    <property type="entry name" value="CoA-dependent acyltransferases"/>
    <property type="match status" value="1"/>
</dbReference>
<feature type="domain" description="Peripheral subunit-binding (PSBD)" evidence="9">
    <location>
        <begin position="179"/>
        <end position="216"/>
    </location>
</feature>
<feature type="domain" description="Lipoyl-binding" evidence="8">
    <location>
        <begin position="46"/>
        <end position="121"/>
    </location>
</feature>
<organism evidence="10 11">
    <name type="scientific">Talaromyces amestolkiae</name>
    <dbReference type="NCBI Taxonomy" id="1196081"/>
    <lineage>
        <taxon>Eukaryota</taxon>
        <taxon>Fungi</taxon>
        <taxon>Dikarya</taxon>
        <taxon>Ascomycota</taxon>
        <taxon>Pezizomycotina</taxon>
        <taxon>Eurotiomycetes</taxon>
        <taxon>Eurotiomycetidae</taxon>
        <taxon>Eurotiales</taxon>
        <taxon>Trichocomaceae</taxon>
        <taxon>Talaromyces</taxon>
        <taxon>Talaromyces sect. Talaromyces</taxon>
    </lineage>
</organism>
<dbReference type="Gene3D" id="4.10.320.10">
    <property type="entry name" value="E3-binding domain"/>
    <property type="match status" value="1"/>
</dbReference>
<comment type="caution">
    <text evidence="10">The sequence shown here is derived from an EMBL/GenBank/DDBJ whole genome shotgun (WGS) entry which is preliminary data.</text>
</comment>
<dbReference type="InterPro" id="IPR011053">
    <property type="entry name" value="Single_hybrid_motif"/>
</dbReference>
<evidence type="ECO:0000256" key="2">
    <source>
        <dbReference type="ARBA" id="ARBA00007317"/>
    </source>
</evidence>
<dbReference type="InterPro" id="IPR050743">
    <property type="entry name" value="2-oxoacid_DH_E2_comp"/>
</dbReference>
<keyword evidence="11" id="KW-1185">Reference proteome</keyword>
<dbReference type="PROSITE" id="PS51826">
    <property type="entry name" value="PSBD"/>
    <property type="match status" value="1"/>
</dbReference>
<evidence type="ECO:0000256" key="5">
    <source>
        <dbReference type="ARBA" id="ARBA00023315"/>
    </source>
</evidence>
<dbReference type="InterPro" id="IPR023213">
    <property type="entry name" value="CAT-like_dom_sf"/>
</dbReference>
<dbReference type="SUPFAM" id="SSF51230">
    <property type="entry name" value="Single hybrid motif"/>
    <property type="match status" value="1"/>
</dbReference>
<dbReference type="STRING" id="1196081.A0A364KQ37"/>
<feature type="compositionally biased region" description="Polar residues" evidence="7">
    <location>
        <begin position="223"/>
        <end position="253"/>
    </location>
</feature>
<dbReference type="OrthoDB" id="15567at2759"/>
<comment type="similarity">
    <text evidence="2 6">Belongs to the 2-oxoacid dehydrogenase family.</text>
</comment>
<gene>
    <name evidence="10" type="ORF">BHQ10_001688</name>
</gene>
<accession>A0A364KQ37</accession>
<keyword evidence="4 6" id="KW-0450">Lipoyl</keyword>
<evidence type="ECO:0000256" key="3">
    <source>
        <dbReference type="ARBA" id="ARBA00022679"/>
    </source>
</evidence>
<evidence type="ECO:0000256" key="7">
    <source>
        <dbReference type="SAM" id="MobiDB-lite"/>
    </source>
</evidence>
<dbReference type="FunFam" id="4.10.320.10:FF:000009">
    <property type="entry name" value="Dihydrolipoamide acetyltransferase component of pyruvate dehydrogenase complex"/>
    <property type="match status" value="1"/>
</dbReference>
<dbReference type="RefSeq" id="XP_040730193.1">
    <property type="nucleotide sequence ID" value="XM_040873751.1"/>
</dbReference>
<dbReference type="Pfam" id="PF00364">
    <property type="entry name" value="Biotin_lipoyl"/>
    <property type="match status" value="1"/>
</dbReference>
<dbReference type="CDD" id="cd06849">
    <property type="entry name" value="lipoyl_domain"/>
    <property type="match status" value="1"/>
</dbReference>
<evidence type="ECO:0000259" key="8">
    <source>
        <dbReference type="PROSITE" id="PS50968"/>
    </source>
</evidence>
<dbReference type="GeneID" id="63790905"/>
<dbReference type="GO" id="GO:0005739">
    <property type="term" value="C:mitochondrion"/>
    <property type="evidence" value="ECO:0007669"/>
    <property type="project" value="TreeGrafter"/>
</dbReference>
<dbReference type="Proteomes" id="UP000249363">
    <property type="component" value="Unassembled WGS sequence"/>
</dbReference>
<name>A0A364KQ37_TALAM</name>
<dbReference type="GO" id="GO:0016407">
    <property type="term" value="F:acetyltransferase activity"/>
    <property type="evidence" value="ECO:0007669"/>
    <property type="project" value="TreeGrafter"/>
</dbReference>
<evidence type="ECO:0000313" key="10">
    <source>
        <dbReference type="EMBL" id="RAO65676.1"/>
    </source>
</evidence>
<dbReference type="InterPro" id="IPR001078">
    <property type="entry name" value="2-oxoacid_DH_actylTfrase"/>
</dbReference>
<dbReference type="GO" id="GO:0031405">
    <property type="term" value="F:lipoic acid binding"/>
    <property type="evidence" value="ECO:0007669"/>
    <property type="project" value="TreeGrafter"/>
</dbReference>
<dbReference type="Pfam" id="PF00198">
    <property type="entry name" value="2-oxoacid_dh"/>
    <property type="match status" value="1"/>
</dbReference>
<evidence type="ECO:0000259" key="9">
    <source>
        <dbReference type="PROSITE" id="PS51826"/>
    </source>
</evidence>
<dbReference type="PROSITE" id="PS50968">
    <property type="entry name" value="BIOTINYL_LIPOYL"/>
    <property type="match status" value="1"/>
</dbReference>
<sequence>MMRSLGLSRRLLCRSVHHGASPIAPAFLNLARHRRAFHGSSAFWGIRSQVLKDVGEGITEVQIIQWYVEEGAHVEEWKPLCQYQSDKAVDDITSRYAGVIKKLHFQTDDTVPTGRALCDIEVDDALYPDDNVPTQAVQAESAPEIAESAAIGETTQTTEAQIDVAPEQEKKSQSKHASFATPAVRGMLKTHNLNILDITGTGKDGRVLKEDVLKFVSQRDQPKSNGAASSTDFSSTPTSGLRATASNDSQQVESTQSLTHIQSQMFKTMTKSLTIPHLLYADELNINTMTALRRKLASNPNNTQKVTSLAFIIKAVSLALEEYPILNAKVDASDPSSPKLIMRANHNIGIGMDTPQGLIVPNIKNVGAKSIFEIAAEISRLSALGKEGKLKPADITGGTITVSNIGNIGGTYLAPVIVPTEVAILGVGRSRVLPVFDENGQVTKGEMVNFSWSADHRVIDGATMARMASKVKEFVEEPDRMLIRLR</sequence>
<dbReference type="Gene3D" id="3.30.559.10">
    <property type="entry name" value="Chloramphenicol acetyltransferase-like domain"/>
    <property type="match status" value="1"/>
</dbReference>
<protein>
    <recommendedName>
        <fullName evidence="6">Dihydrolipoamide acetyltransferase component of pyruvate dehydrogenase complex</fullName>
        <ecNumber evidence="6">2.3.1.-</ecNumber>
    </recommendedName>
</protein>
<evidence type="ECO:0000256" key="6">
    <source>
        <dbReference type="RuleBase" id="RU003423"/>
    </source>
</evidence>
<keyword evidence="5 6" id="KW-0012">Acyltransferase</keyword>
<evidence type="ECO:0000256" key="1">
    <source>
        <dbReference type="ARBA" id="ARBA00001938"/>
    </source>
</evidence>
<dbReference type="InterPro" id="IPR036625">
    <property type="entry name" value="E3-bd_dom_sf"/>
</dbReference>
<dbReference type="EC" id="2.3.1.-" evidence="6"/>
<dbReference type="InterPro" id="IPR004167">
    <property type="entry name" value="PSBD"/>
</dbReference>
<dbReference type="SUPFAM" id="SSF47005">
    <property type="entry name" value="Peripheral subunit-binding domain of 2-oxo acid dehydrogenase complex"/>
    <property type="match status" value="1"/>
</dbReference>
<dbReference type="InterPro" id="IPR000089">
    <property type="entry name" value="Biotin_lipoyl"/>
</dbReference>
<dbReference type="EMBL" id="MIKG01000002">
    <property type="protein sequence ID" value="RAO65676.1"/>
    <property type="molecule type" value="Genomic_DNA"/>
</dbReference>
<comment type="cofactor">
    <cofactor evidence="1 6">
        <name>(R)-lipoate</name>
        <dbReference type="ChEBI" id="CHEBI:83088"/>
    </cofactor>
</comment>
<dbReference type="Gene3D" id="2.40.50.100">
    <property type="match status" value="1"/>
</dbReference>
<feature type="region of interest" description="Disordered" evidence="7">
    <location>
        <begin position="218"/>
        <end position="253"/>
    </location>
</feature>
<reference evidence="10 11" key="1">
    <citation type="journal article" date="2017" name="Biotechnol. Biofuels">
        <title>Differential beta-glucosidase expression as a function of carbon source availability in Talaromyces amestolkiae: a genomic and proteomic approach.</title>
        <authorList>
            <person name="de Eugenio L.I."/>
            <person name="Mendez-Liter J.A."/>
            <person name="Nieto-Dominguez M."/>
            <person name="Alonso L."/>
            <person name="Gil-Munoz J."/>
            <person name="Barriuso J."/>
            <person name="Prieto A."/>
            <person name="Martinez M.J."/>
        </authorList>
    </citation>
    <scope>NUCLEOTIDE SEQUENCE [LARGE SCALE GENOMIC DNA]</scope>
    <source>
        <strain evidence="10 11">CIB</strain>
    </source>
</reference>
<keyword evidence="3 6" id="KW-0808">Transferase</keyword>
<proteinExistence type="inferred from homology"/>
<evidence type="ECO:0000313" key="11">
    <source>
        <dbReference type="Proteomes" id="UP000249363"/>
    </source>
</evidence>
<dbReference type="Pfam" id="PF02817">
    <property type="entry name" value="E3_binding"/>
    <property type="match status" value="1"/>
</dbReference>
<dbReference type="FunFam" id="3.30.559.10:FF:000007">
    <property type="entry name" value="Dihydrolipoamide acetyltransferase component of pyruvate dehydrogenase complex"/>
    <property type="match status" value="1"/>
</dbReference>
<dbReference type="FunFam" id="2.40.50.100:FF:000041">
    <property type="entry name" value="Dihydrolipoamide acetyltransferase component of pyruvate dehydrogenase complex"/>
    <property type="match status" value="1"/>
</dbReference>
<dbReference type="PANTHER" id="PTHR43178">
    <property type="entry name" value="DIHYDROLIPOAMIDE ACETYLTRANSFERASE COMPONENT OF PYRUVATE DEHYDROGENASE COMPLEX"/>
    <property type="match status" value="1"/>
</dbReference>
<dbReference type="GO" id="GO:0045333">
    <property type="term" value="P:cellular respiration"/>
    <property type="evidence" value="ECO:0007669"/>
    <property type="project" value="UniProtKB-ARBA"/>
</dbReference>
<evidence type="ECO:0000256" key="4">
    <source>
        <dbReference type="ARBA" id="ARBA00022823"/>
    </source>
</evidence>
<dbReference type="AlphaFoldDB" id="A0A364KQ37"/>
<dbReference type="PANTHER" id="PTHR43178:SF5">
    <property type="entry name" value="LIPOAMIDE ACYLTRANSFERASE COMPONENT OF BRANCHED-CHAIN ALPHA-KETO ACID DEHYDROGENASE COMPLEX, MITOCHONDRIAL"/>
    <property type="match status" value="1"/>
</dbReference>